<gene>
    <name evidence="3" type="ORF">FA09DRAFT_314898</name>
</gene>
<dbReference type="PANTHER" id="PTHR47766">
    <property type="entry name" value="PROTEIN EFR3"/>
    <property type="match status" value="1"/>
</dbReference>
<evidence type="ECO:0000313" key="4">
    <source>
        <dbReference type="Proteomes" id="UP000245946"/>
    </source>
</evidence>
<dbReference type="OrthoDB" id="274691at2759"/>
<sequence>MCVPKANHRRLIDECYPPPKQLAAAAPDFKPNSNELSRLAYYANAKPAKLTKVLTVLQAKATASARGLGGSGAAADKSKAGLMITLGVLKQLILDCRSHLSYFAPAAQAIISTALDAAAKPTAAGHRDLDVSARAASTFYALANYLDKESSASDARYAGLLRSFASIATEGGRDEEEQTRARLIGLGAIAGAVGSDALYSTAFAKQVGTIVPALLANVTEKAAVDLAFLRAESAKAADGTQLFAEYASKRRPVGVRRAPSLSAAAGGEKAPGPRDAASAAMGTMQSLLHHGDASHVQASIACVVSHLDASGAWRSAAWCAWLAEALASWTAQPYRFVVLTFFVEHLVEAETSAQPKKADTLVLMISTLLRSKLSLIGLSTSDTISNLLGLAVRRTHAAPDDELLPALIDCVGALGAHTYYADQANDCADEICARISALLLPDTDVAEAAKTSFGNASRRPIKTGDRARDESLRVLLCCLASLIDSANVPSRKSGAGASARPRMSPDTMAPTCALLASPNPRVRLTYHQTVLFFLQREAGPASDTLPSAGVAQQKEATAFLHAWAAGAFVLALARGLSMPQGASETPLSALPILDRSNAEGVRGPAPETAAQPVDYAGLTAAADAMARYLPVPATLGLVPGLLALDRAAGSRLSPQGVEGQRLSAARAFVAATLATMAEVWESSSLARSAKASLEAHNILTSFPAAMPELDAAHDFVPFPGGSAGAASERGLDARTVAQALAQSSKLQRETSLSEEELQNWLLRDWSVQIAVDDSLIGASPFRSSLDGAAARPFAGERADGGSDSEADIGAPRGVGVDDFREALGSRSYASKRRTNGELGHGAPNGSSSDPRAERRTSRRVSRKEASVPAAGVPALLDDLHVGVAEESGADGEQRPTLVAPALS</sequence>
<evidence type="ECO:0000256" key="2">
    <source>
        <dbReference type="SAM" id="MobiDB-lite"/>
    </source>
</evidence>
<dbReference type="Pfam" id="PF21072">
    <property type="entry name" value="EFR3"/>
    <property type="match status" value="2"/>
</dbReference>
<keyword evidence="4" id="KW-1185">Reference proteome</keyword>
<proteinExistence type="inferred from homology"/>
<accession>A0A316ZGV4</accession>
<dbReference type="STRING" id="58919.A0A316ZGV4"/>
<evidence type="ECO:0000313" key="3">
    <source>
        <dbReference type="EMBL" id="PWO00289.1"/>
    </source>
</evidence>
<feature type="region of interest" description="Disordered" evidence="2">
    <location>
        <begin position="258"/>
        <end position="277"/>
    </location>
</feature>
<evidence type="ECO:0000256" key="1">
    <source>
        <dbReference type="ARBA" id="ARBA00010216"/>
    </source>
</evidence>
<dbReference type="AlphaFoldDB" id="A0A316ZGV4"/>
<dbReference type="InterPro" id="IPR039786">
    <property type="entry name" value="EFR3"/>
</dbReference>
<dbReference type="EMBL" id="KZ819285">
    <property type="protein sequence ID" value="PWO00289.1"/>
    <property type="molecule type" value="Genomic_DNA"/>
</dbReference>
<reference evidence="3 4" key="1">
    <citation type="journal article" date="2018" name="Mol. Biol. Evol.">
        <title>Broad Genomic Sampling Reveals a Smut Pathogenic Ancestry of the Fungal Clade Ustilaginomycotina.</title>
        <authorList>
            <person name="Kijpornyongpan T."/>
            <person name="Mondo S.J."/>
            <person name="Barry K."/>
            <person name="Sandor L."/>
            <person name="Lee J."/>
            <person name="Lipzen A."/>
            <person name="Pangilinan J."/>
            <person name="LaButti K."/>
            <person name="Hainaut M."/>
            <person name="Henrissat B."/>
            <person name="Grigoriev I.V."/>
            <person name="Spatafora J.W."/>
            <person name="Aime M.C."/>
        </authorList>
    </citation>
    <scope>NUCLEOTIDE SEQUENCE [LARGE SCALE GENOMIC DNA]</scope>
    <source>
        <strain evidence="3 4">MCA 4186</strain>
    </source>
</reference>
<dbReference type="Proteomes" id="UP000245946">
    <property type="component" value="Unassembled WGS sequence"/>
</dbReference>
<dbReference type="GO" id="GO:0072659">
    <property type="term" value="P:protein localization to plasma membrane"/>
    <property type="evidence" value="ECO:0007669"/>
    <property type="project" value="InterPro"/>
</dbReference>
<dbReference type="PANTHER" id="PTHR47766:SF1">
    <property type="entry name" value="PROTEIN EFR3"/>
    <property type="match status" value="1"/>
</dbReference>
<feature type="region of interest" description="Disordered" evidence="2">
    <location>
        <begin position="793"/>
        <end position="903"/>
    </location>
</feature>
<dbReference type="RefSeq" id="XP_025600567.1">
    <property type="nucleotide sequence ID" value="XM_025740788.1"/>
</dbReference>
<evidence type="ECO:0008006" key="5">
    <source>
        <dbReference type="Google" id="ProtNLM"/>
    </source>
</evidence>
<dbReference type="GeneID" id="37268332"/>
<dbReference type="InterPro" id="IPR049150">
    <property type="entry name" value="EFR3_HEAT-like_rpt"/>
</dbReference>
<name>A0A316ZGV4_9BASI</name>
<organism evidence="3 4">
    <name type="scientific">Tilletiopsis washingtonensis</name>
    <dbReference type="NCBI Taxonomy" id="58919"/>
    <lineage>
        <taxon>Eukaryota</taxon>
        <taxon>Fungi</taxon>
        <taxon>Dikarya</taxon>
        <taxon>Basidiomycota</taxon>
        <taxon>Ustilaginomycotina</taxon>
        <taxon>Exobasidiomycetes</taxon>
        <taxon>Entylomatales</taxon>
        <taxon>Entylomatales incertae sedis</taxon>
        <taxon>Tilletiopsis</taxon>
    </lineage>
</organism>
<protein>
    <recommendedName>
        <fullName evidence="5">Protein EFR3</fullName>
    </recommendedName>
</protein>
<comment type="similarity">
    <text evidence="1">Belongs to the EFR3 family.</text>
</comment>